<proteinExistence type="predicted"/>
<dbReference type="SUPFAM" id="SSF141673">
    <property type="entry name" value="MOSC N-terminal domain-like"/>
    <property type="match status" value="1"/>
</dbReference>
<evidence type="ECO:0000259" key="2">
    <source>
        <dbReference type="Pfam" id="PF03476"/>
    </source>
</evidence>
<dbReference type="RefSeq" id="WP_380205365.1">
    <property type="nucleotide sequence ID" value="NZ_JBHTEK010000001.1"/>
</dbReference>
<reference evidence="4" key="1">
    <citation type="journal article" date="2019" name="Int. J. Syst. Evol. Microbiol.">
        <title>The Global Catalogue of Microorganisms (GCM) 10K type strain sequencing project: providing services to taxonomists for standard genome sequencing and annotation.</title>
        <authorList>
            <consortium name="The Broad Institute Genomics Platform"/>
            <consortium name="The Broad Institute Genome Sequencing Center for Infectious Disease"/>
            <person name="Wu L."/>
            <person name="Ma J."/>
        </authorList>
    </citation>
    <scope>NUCLEOTIDE SEQUENCE [LARGE SCALE GENOMIC DNA]</scope>
    <source>
        <strain evidence="4">JCM 19635</strain>
    </source>
</reference>
<evidence type="ECO:0000256" key="1">
    <source>
        <dbReference type="SAM" id="MobiDB-lite"/>
    </source>
</evidence>
<feature type="region of interest" description="Disordered" evidence="1">
    <location>
        <begin position="51"/>
        <end position="74"/>
    </location>
</feature>
<keyword evidence="4" id="KW-1185">Reference proteome</keyword>
<comment type="caution">
    <text evidence="3">The sequence shown here is derived from an EMBL/GenBank/DDBJ whole genome shotgun (WGS) entry which is preliminary data.</text>
</comment>
<name>A0ABW2U9Z4_9BACT</name>
<feature type="domain" description="Molybdenum cofactor sulfurase middle" evidence="2">
    <location>
        <begin position="6"/>
        <end position="56"/>
    </location>
</feature>
<evidence type="ECO:0000313" key="3">
    <source>
        <dbReference type="EMBL" id="MFC7669894.1"/>
    </source>
</evidence>
<protein>
    <submittedName>
        <fullName evidence="3">MOSC N-terminal beta barrel domain-containing protein</fullName>
    </submittedName>
</protein>
<accession>A0ABW2U9Z4</accession>
<dbReference type="Pfam" id="PF03476">
    <property type="entry name" value="MOSC_N"/>
    <property type="match status" value="1"/>
</dbReference>
<dbReference type="EMBL" id="JBHTEK010000001">
    <property type="protein sequence ID" value="MFC7669894.1"/>
    <property type="molecule type" value="Genomic_DNA"/>
</dbReference>
<organism evidence="3 4">
    <name type="scientific">Hymenobacter humi</name>
    <dbReference type="NCBI Taxonomy" id="1411620"/>
    <lineage>
        <taxon>Bacteria</taxon>
        <taxon>Pseudomonadati</taxon>
        <taxon>Bacteroidota</taxon>
        <taxon>Cytophagia</taxon>
        <taxon>Cytophagales</taxon>
        <taxon>Hymenobacteraceae</taxon>
        <taxon>Hymenobacter</taxon>
    </lineage>
</organism>
<evidence type="ECO:0000313" key="4">
    <source>
        <dbReference type="Proteomes" id="UP001596513"/>
    </source>
</evidence>
<sequence length="86" mass="9499">MSDALTLTGLYLYPVKSLGGYAVPDAEVTARGLRHDRRWLLVDERNRFMTQRQQPEPGLADRGAGLQRLPHQPPPAARFAASVCAV</sequence>
<gene>
    <name evidence="3" type="ORF">ACFQT0_22895</name>
</gene>
<dbReference type="InterPro" id="IPR005303">
    <property type="entry name" value="MOCOS_middle"/>
</dbReference>
<dbReference type="Proteomes" id="UP001596513">
    <property type="component" value="Unassembled WGS sequence"/>
</dbReference>